<keyword evidence="9 10" id="KW-0238">DNA-binding</keyword>
<dbReference type="RefSeq" id="WP_057848299.1">
    <property type="nucleotide sequence ID" value="NZ_LLXX01000001.1"/>
</dbReference>
<evidence type="ECO:0000256" key="5">
    <source>
        <dbReference type="ARBA" id="ARBA00022747"/>
    </source>
</evidence>
<keyword evidence="11" id="KW-0175">Coiled coil</keyword>
<reference evidence="13 14" key="1">
    <citation type="submission" date="2014-03" db="EMBL/GenBank/DDBJ databases">
        <title>Bradyrhizobium valentinum sp. nov., isolated from effective nodules of Lupinus mariae-josephae, a lupine endemic of basic-lime soils in Eastern Spain.</title>
        <authorList>
            <person name="Duran D."/>
            <person name="Rey L."/>
            <person name="Navarro A."/>
            <person name="Busquets A."/>
            <person name="Imperial J."/>
            <person name="Ruiz-Argueso T."/>
        </authorList>
    </citation>
    <scope>NUCLEOTIDE SEQUENCE [LARGE SCALE GENOMIC DNA]</scope>
    <source>
        <strain evidence="13 14">LmjM3</strain>
    </source>
</reference>
<comment type="catalytic activity">
    <reaction evidence="1 10">
        <text>Endonucleolytic cleavage of DNA to give random double-stranded fragments with terminal 5'-phosphates, ATP is simultaneously hydrolyzed.</text>
        <dbReference type="EC" id="3.1.21.3"/>
    </reaction>
</comment>
<proteinExistence type="inferred from homology"/>
<dbReference type="Gene3D" id="3.90.1570.50">
    <property type="match status" value="1"/>
</dbReference>
<dbReference type="InterPro" id="IPR007409">
    <property type="entry name" value="Restrct_endonuc_type1_HsdR_N"/>
</dbReference>
<keyword evidence="6" id="KW-0255">Endonuclease</keyword>
<dbReference type="InterPro" id="IPR021810">
    <property type="entry name" value="T1RH-like_C"/>
</dbReference>
<dbReference type="Pfam" id="PF18766">
    <property type="entry name" value="SWI2_SNF2"/>
    <property type="match status" value="1"/>
</dbReference>
<dbReference type="InterPro" id="IPR051268">
    <property type="entry name" value="Type-I_R_enzyme_R_subunit"/>
</dbReference>
<feature type="coiled-coil region" evidence="11">
    <location>
        <begin position="481"/>
        <end position="508"/>
    </location>
</feature>
<evidence type="ECO:0000256" key="11">
    <source>
        <dbReference type="SAM" id="Coils"/>
    </source>
</evidence>
<keyword evidence="3" id="KW-0540">Nuclease</keyword>
<keyword evidence="4 10" id="KW-0547">Nucleotide-binding</keyword>
<dbReference type="AlphaFoldDB" id="A0A0R3M4M7"/>
<evidence type="ECO:0000256" key="9">
    <source>
        <dbReference type="ARBA" id="ARBA00023125"/>
    </source>
</evidence>
<dbReference type="GO" id="GO:0009307">
    <property type="term" value="P:DNA restriction-modification system"/>
    <property type="evidence" value="ECO:0007669"/>
    <property type="project" value="UniProtKB-KW"/>
</dbReference>
<dbReference type="CDD" id="cd18030">
    <property type="entry name" value="DEXHc_RE_I_HsdR"/>
    <property type="match status" value="1"/>
</dbReference>
<dbReference type="InterPro" id="IPR027417">
    <property type="entry name" value="P-loop_NTPase"/>
</dbReference>
<dbReference type="PANTHER" id="PTHR30195:SF15">
    <property type="entry name" value="TYPE I RESTRICTION ENZYME HINDI ENDONUCLEASE SUBUNIT"/>
    <property type="match status" value="1"/>
</dbReference>
<dbReference type="SMART" id="SM00487">
    <property type="entry name" value="DEXDc"/>
    <property type="match status" value="1"/>
</dbReference>
<dbReference type="SUPFAM" id="SSF52540">
    <property type="entry name" value="P-loop containing nucleoside triphosphate hydrolases"/>
    <property type="match status" value="2"/>
</dbReference>
<gene>
    <name evidence="13" type="ORF">CP49_23600</name>
</gene>
<dbReference type="Pfam" id="PF11867">
    <property type="entry name" value="T1RH-like_C"/>
    <property type="match status" value="1"/>
</dbReference>
<dbReference type="NCBIfam" id="TIGR00348">
    <property type="entry name" value="hsdR"/>
    <property type="match status" value="1"/>
</dbReference>
<dbReference type="PANTHER" id="PTHR30195">
    <property type="entry name" value="TYPE I SITE-SPECIFIC DEOXYRIBONUCLEASE PROTEIN SUBUNIT M AND R"/>
    <property type="match status" value="1"/>
</dbReference>
<evidence type="ECO:0000256" key="4">
    <source>
        <dbReference type="ARBA" id="ARBA00022741"/>
    </source>
</evidence>
<name>A0A0R3M4M7_9BRAD</name>
<dbReference type="GO" id="GO:0005524">
    <property type="term" value="F:ATP binding"/>
    <property type="evidence" value="ECO:0007669"/>
    <property type="project" value="UniProtKB-KW"/>
</dbReference>
<keyword evidence="8 10" id="KW-0067">ATP-binding</keyword>
<evidence type="ECO:0000256" key="7">
    <source>
        <dbReference type="ARBA" id="ARBA00022801"/>
    </source>
</evidence>
<dbReference type="GO" id="GO:0009035">
    <property type="term" value="F:type I site-specific deoxyribonuclease activity"/>
    <property type="evidence" value="ECO:0007669"/>
    <property type="project" value="UniProtKB-EC"/>
</dbReference>
<protein>
    <recommendedName>
        <fullName evidence="10">Type I restriction enzyme endonuclease subunit</fullName>
        <shortName evidence="10">R protein</shortName>
        <ecNumber evidence="10">3.1.21.3</ecNumber>
    </recommendedName>
</protein>
<evidence type="ECO:0000259" key="12">
    <source>
        <dbReference type="PROSITE" id="PS51192"/>
    </source>
</evidence>
<keyword evidence="13" id="KW-0347">Helicase</keyword>
<evidence type="ECO:0000256" key="8">
    <source>
        <dbReference type="ARBA" id="ARBA00022840"/>
    </source>
</evidence>
<dbReference type="InterPro" id="IPR004473">
    <property type="entry name" value="Restrct_endonuc_typeI_HsdR"/>
</dbReference>
<evidence type="ECO:0000256" key="6">
    <source>
        <dbReference type="ARBA" id="ARBA00022759"/>
    </source>
</evidence>
<evidence type="ECO:0000313" key="13">
    <source>
        <dbReference type="EMBL" id="KRR15000.1"/>
    </source>
</evidence>
<evidence type="ECO:0000256" key="1">
    <source>
        <dbReference type="ARBA" id="ARBA00000851"/>
    </source>
</evidence>
<dbReference type="EMBL" id="LLXX01000001">
    <property type="protein sequence ID" value="KRR15000.1"/>
    <property type="molecule type" value="Genomic_DNA"/>
</dbReference>
<dbReference type="Pfam" id="PF22679">
    <property type="entry name" value="T1R_D3-like"/>
    <property type="match status" value="1"/>
</dbReference>
<feature type="coiled-coil region" evidence="11">
    <location>
        <begin position="976"/>
        <end position="1010"/>
    </location>
</feature>
<feature type="domain" description="Helicase ATP-binding" evidence="12">
    <location>
        <begin position="293"/>
        <end position="459"/>
    </location>
</feature>
<comment type="similarity">
    <text evidence="2 10">Belongs to the HsdR family.</text>
</comment>
<keyword evidence="14" id="KW-1185">Reference proteome</keyword>
<keyword evidence="7 10" id="KW-0378">Hydrolase</keyword>
<evidence type="ECO:0000313" key="14">
    <source>
        <dbReference type="Proteomes" id="UP000051913"/>
    </source>
</evidence>
<comment type="caution">
    <text evidence="13">The sequence shown here is derived from an EMBL/GenBank/DDBJ whole genome shotgun (WGS) entry which is preliminary data.</text>
</comment>
<dbReference type="InterPro" id="IPR055180">
    <property type="entry name" value="HsdR_RecA-like_helicase_dom_2"/>
</dbReference>
<organism evidence="13 14">
    <name type="scientific">Bradyrhizobium valentinum</name>
    <dbReference type="NCBI Taxonomy" id="1518501"/>
    <lineage>
        <taxon>Bacteria</taxon>
        <taxon>Pseudomonadati</taxon>
        <taxon>Pseudomonadota</taxon>
        <taxon>Alphaproteobacteria</taxon>
        <taxon>Hyphomicrobiales</taxon>
        <taxon>Nitrobacteraceae</taxon>
        <taxon>Bradyrhizobium</taxon>
    </lineage>
</organism>
<comment type="function">
    <text evidence="10">Subunit R is required for both nuclease and ATPase activities, but not for modification.</text>
</comment>
<dbReference type="Pfam" id="PF04313">
    <property type="entry name" value="HSDR_N"/>
    <property type="match status" value="1"/>
</dbReference>
<evidence type="ECO:0000256" key="2">
    <source>
        <dbReference type="ARBA" id="ARBA00008598"/>
    </source>
</evidence>
<dbReference type="Gene3D" id="3.40.50.300">
    <property type="entry name" value="P-loop containing nucleotide triphosphate hydrolases"/>
    <property type="match status" value="2"/>
</dbReference>
<evidence type="ECO:0000256" key="10">
    <source>
        <dbReference type="RuleBase" id="RU364115"/>
    </source>
</evidence>
<comment type="subunit">
    <text evidence="10">The type I restriction/modification system is composed of three polypeptides R, M and S.</text>
</comment>
<dbReference type="InterPro" id="IPR040980">
    <property type="entry name" value="SWI2_SNF2"/>
</dbReference>
<dbReference type="PROSITE" id="PS51192">
    <property type="entry name" value="HELICASE_ATP_BIND_1"/>
    <property type="match status" value="1"/>
</dbReference>
<dbReference type="EC" id="3.1.21.3" evidence="10"/>
<dbReference type="GO" id="GO:0003677">
    <property type="term" value="F:DNA binding"/>
    <property type="evidence" value="ECO:0007669"/>
    <property type="project" value="UniProtKB-KW"/>
</dbReference>
<dbReference type="GO" id="GO:0004386">
    <property type="term" value="F:helicase activity"/>
    <property type="evidence" value="ECO:0007669"/>
    <property type="project" value="UniProtKB-KW"/>
</dbReference>
<sequence length="1064" mass="119010">MLPAAPHKSLSGVITSEDKLVEKPGLDLLVELGWTHADLFAEDPGSTNPTGRLSFRELVLPKRLRAALRTLNPPLPDEALQQAEITLTADRSAMLPVAANREVYRLLRDGVAVQVRRPDGSLKDERVAIIDWTKPATNDFLVASQVWIESNLYKRRPDAIGFVNGIPLLLIEWKDLTQPVQEAYEANLRDYRDTIPRLFDFNGFIILSNGLEALMGASHAPFDSFAPWKRLEENGPESVALETMLRATCEPSRFLDLIENFLLFDDARGGLRKVVGKYHQVLGVNRAIEAVDQISDNRGRLGVFWHTQGSGKSLSMVMFAEKVLRRLGGNWTFVIITDRQELDEQIAGTFASVGALTKLVKDCQAQSRAHLRELLTGQERYVFTLIHKFSTADREPMPVLSERDDIIVITDEAHRSQYDQLAANMRRALPNAAFIGFTGTPLIAGQEERTREVFGDYVSVYNFAQSIADGATVPLYYEARKPELQLAADELKDELDALLDDAALDEEQEKKLQQTFGKQYHLITRNDRLDEIATDLVRHFSARGYLGKAMFVAIDKATAVRMHDKVRTAWAAELASREEQFAKAPEEVRARLAERLDWMRSVDMAVVVSQSQNEIDDLKQKGLDILPHRERMQTEDLESKFKDPDDPLRLVFVCAMWITGFDVPTCSTVYLDKPMKNHTLMQTIARANRRAPGKSAGVIVDYVGVFQNLQKALAIYAQKGSDSAPIRDKDELVAELEKALAEARAFCATVGVDVDPIFNAEKLARLTLISQAVEALVAPDERRRGFFRVASAAARAYKALLPDERAAPYLKPVATLHVLAEAVRGKLGPVDISAVAAKIEALLDEKIEGVAITVPIIEGDEAAGRVDLSAIDFDKLAKLFASRPRTAAEKLRSEVEAKAHDMAARNPTRVHLVEKLEKLVEQYNLGTLGVEVFFEALKALVGEMEDEERRAAREGLNEDELAVFDLLTKPEPKLSKAQATEVKKVARDLLEKLQEQLAVAEWQTKQQTRATVQSTIRFTLNELPEEPYPEPVWNEKVDAVWSFIFARRQTRGGDAAHRSLDPFS</sequence>
<dbReference type="CDD" id="cd22332">
    <property type="entry name" value="HsdR_N"/>
    <property type="match status" value="1"/>
</dbReference>
<keyword evidence="5 10" id="KW-0680">Restriction system</keyword>
<dbReference type="Proteomes" id="UP000051913">
    <property type="component" value="Unassembled WGS sequence"/>
</dbReference>
<accession>A0A0R3M4M7</accession>
<dbReference type="InterPro" id="IPR014001">
    <property type="entry name" value="Helicase_ATP-bd"/>
</dbReference>
<evidence type="ECO:0000256" key="3">
    <source>
        <dbReference type="ARBA" id="ARBA00022722"/>
    </source>
</evidence>